<name>A0A1E5W9J1_9POAL</name>
<comment type="caution">
    <text evidence="2">The sequence shown here is derived from an EMBL/GenBank/DDBJ whole genome shotgun (WGS) entry which is preliminary data.</text>
</comment>
<keyword evidence="3" id="KW-1185">Reference proteome</keyword>
<dbReference type="EMBL" id="LWDX02016615">
    <property type="protein sequence ID" value="OEL34047.1"/>
    <property type="molecule type" value="Genomic_DNA"/>
</dbReference>
<dbReference type="Proteomes" id="UP000095767">
    <property type="component" value="Unassembled WGS sequence"/>
</dbReference>
<sequence>MQEPKGGEKDHGVGAIAVHHLADGAQDVVSSRPPPPHGHHAGSGGFQRRPSPNNTSISSGDTASSSEWLQQQQYSSDVGMSVRMAVVGPPAPPPSLEMSLGRQGWQMEQCASVEFESSPAAAANELTLLRCL</sequence>
<dbReference type="OrthoDB" id="10548797at2759"/>
<organism evidence="2 3">
    <name type="scientific">Dichanthelium oligosanthes</name>
    <dbReference type="NCBI Taxonomy" id="888268"/>
    <lineage>
        <taxon>Eukaryota</taxon>
        <taxon>Viridiplantae</taxon>
        <taxon>Streptophyta</taxon>
        <taxon>Embryophyta</taxon>
        <taxon>Tracheophyta</taxon>
        <taxon>Spermatophyta</taxon>
        <taxon>Magnoliopsida</taxon>
        <taxon>Liliopsida</taxon>
        <taxon>Poales</taxon>
        <taxon>Poaceae</taxon>
        <taxon>PACMAD clade</taxon>
        <taxon>Panicoideae</taxon>
        <taxon>Panicodae</taxon>
        <taxon>Paniceae</taxon>
        <taxon>Dichantheliinae</taxon>
        <taxon>Dichanthelium</taxon>
    </lineage>
</organism>
<dbReference type="AlphaFoldDB" id="A0A1E5W9J1"/>
<feature type="region of interest" description="Disordered" evidence="1">
    <location>
        <begin position="1"/>
        <end position="75"/>
    </location>
</feature>
<feature type="compositionally biased region" description="Low complexity" evidence="1">
    <location>
        <begin position="56"/>
        <end position="66"/>
    </location>
</feature>
<evidence type="ECO:0000256" key="1">
    <source>
        <dbReference type="SAM" id="MobiDB-lite"/>
    </source>
</evidence>
<proteinExistence type="predicted"/>
<accession>A0A1E5W9J1</accession>
<protein>
    <submittedName>
        <fullName evidence="2">Uncharacterized protein</fullName>
    </submittedName>
</protein>
<evidence type="ECO:0000313" key="3">
    <source>
        <dbReference type="Proteomes" id="UP000095767"/>
    </source>
</evidence>
<feature type="compositionally biased region" description="Basic and acidic residues" evidence="1">
    <location>
        <begin position="1"/>
        <end position="12"/>
    </location>
</feature>
<evidence type="ECO:0000313" key="2">
    <source>
        <dbReference type="EMBL" id="OEL34047.1"/>
    </source>
</evidence>
<gene>
    <name evidence="2" type="ORF">BAE44_0004932</name>
</gene>
<reference evidence="2 3" key="1">
    <citation type="submission" date="2016-09" db="EMBL/GenBank/DDBJ databases">
        <title>The draft genome of Dichanthelium oligosanthes: A C3 panicoid grass species.</title>
        <authorList>
            <person name="Studer A.J."/>
            <person name="Schnable J.C."/>
            <person name="Brutnell T.P."/>
        </authorList>
    </citation>
    <scope>NUCLEOTIDE SEQUENCE [LARGE SCALE GENOMIC DNA]</scope>
    <source>
        <strain evidence="3">cv. Kellogg 1175</strain>
        <tissue evidence="2">Leaf</tissue>
    </source>
</reference>